<organism evidence="2 3">
    <name type="scientific">Actinacidiphila yanglinensis</name>
    <dbReference type="NCBI Taxonomy" id="310779"/>
    <lineage>
        <taxon>Bacteria</taxon>
        <taxon>Bacillati</taxon>
        <taxon>Actinomycetota</taxon>
        <taxon>Actinomycetes</taxon>
        <taxon>Kitasatosporales</taxon>
        <taxon>Streptomycetaceae</taxon>
        <taxon>Actinacidiphila</taxon>
    </lineage>
</organism>
<dbReference type="EMBL" id="FNVU01000003">
    <property type="protein sequence ID" value="SEG08668.1"/>
    <property type="molecule type" value="Genomic_DNA"/>
</dbReference>
<dbReference type="InterPro" id="IPR006311">
    <property type="entry name" value="TAT_signal"/>
</dbReference>
<evidence type="ECO:0000313" key="2">
    <source>
        <dbReference type="EMBL" id="SEG08668.1"/>
    </source>
</evidence>
<accession>A0A1H5XA91</accession>
<evidence type="ECO:0000256" key="1">
    <source>
        <dbReference type="SAM" id="MobiDB-lite"/>
    </source>
</evidence>
<dbReference type="InterPro" id="IPR036365">
    <property type="entry name" value="PGBD-like_sf"/>
</dbReference>
<dbReference type="PROSITE" id="PS51318">
    <property type="entry name" value="TAT"/>
    <property type="match status" value="1"/>
</dbReference>
<proteinExistence type="predicted"/>
<dbReference type="RefSeq" id="WP_103884945.1">
    <property type="nucleotide sequence ID" value="NZ_FNVU01000003.1"/>
</dbReference>
<dbReference type="SUPFAM" id="SSF54001">
    <property type="entry name" value="Cysteine proteinases"/>
    <property type="match status" value="1"/>
</dbReference>
<name>A0A1H5XA91_9ACTN</name>
<dbReference type="InterPro" id="IPR038765">
    <property type="entry name" value="Papain-like_cys_pep_sf"/>
</dbReference>
<dbReference type="Gene3D" id="1.10.101.10">
    <property type="entry name" value="PGBD-like superfamily/PGBD"/>
    <property type="match status" value="2"/>
</dbReference>
<keyword evidence="3" id="KW-1185">Reference proteome</keyword>
<evidence type="ECO:0000313" key="3">
    <source>
        <dbReference type="Proteomes" id="UP000236754"/>
    </source>
</evidence>
<dbReference type="InterPro" id="IPR047763">
    <property type="entry name" value="PG_bind_dom_phiBT1-type"/>
</dbReference>
<dbReference type="AlphaFoldDB" id="A0A1H5XA91"/>
<dbReference type="OrthoDB" id="5620138at2"/>
<dbReference type="NCBIfam" id="NF038080">
    <property type="entry name" value="PG_bind_siph"/>
    <property type="match status" value="2"/>
</dbReference>
<dbReference type="SUPFAM" id="SSF47090">
    <property type="entry name" value="PGBD-like"/>
    <property type="match status" value="2"/>
</dbReference>
<reference evidence="2 3" key="1">
    <citation type="submission" date="2016-10" db="EMBL/GenBank/DDBJ databases">
        <authorList>
            <person name="de Groot N.N."/>
        </authorList>
    </citation>
    <scope>NUCLEOTIDE SEQUENCE [LARGE SCALE GENOMIC DNA]</scope>
    <source>
        <strain evidence="2 3">CGMCC 4.2023</strain>
    </source>
</reference>
<feature type="region of interest" description="Disordered" evidence="1">
    <location>
        <begin position="228"/>
        <end position="253"/>
    </location>
</feature>
<protein>
    <recommendedName>
        <fullName evidence="4">Cell wall-associated hydrolase, NlpC family</fullName>
    </recommendedName>
</protein>
<dbReference type="Proteomes" id="UP000236754">
    <property type="component" value="Unassembled WGS sequence"/>
</dbReference>
<dbReference type="InterPro" id="IPR036366">
    <property type="entry name" value="PGBDSf"/>
</dbReference>
<evidence type="ECO:0008006" key="4">
    <source>
        <dbReference type="Google" id="ProtNLM"/>
    </source>
</evidence>
<gene>
    <name evidence="2" type="ORF">SAMN05216223_103173</name>
</gene>
<sequence>MSLPVFEDVEPLPSCGCEDCARRRLAAAARAAAAAGPAGPARPAARAVVAAAAAGTALAGAAVWAAPAAQADGAGTSDAAAAPMTLTRAQILDRAETWVAAKVPYSMTSYWKDGYRQDCSGFVSMAWGLNTNAWTGDLAGYAVPVTKDELQPGDALLFDNADDPVEGSHVVLFGGWVDDAHTAYTGYEQTMPNTQVQTIPYAYWSNSAKYLPYRDKYLAGADSTAAKAAPSQNAPSGGSGPEGSTAAFPGRGAFGRGAQGAEVTRLGMLLVGRGAGGAYRVGPGPRWGRADTEATAAFQRAQGWSGTDADGLPGPATWSYLVHHRGKDVAAPPAARSAPAGQDAPVPPYPGAGAFRPGSSSTDVLALGARLVAKGFGAHYRVGPGRIWSEADRRNVEAFQRAQGWSARDADGHPGPETWRRLFT</sequence>
<dbReference type="Gene3D" id="3.90.1720.10">
    <property type="entry name" value="endopeptidase domain like (from Nostoc punctiforme)"/>
    <property type="match status" value="1"/>
</dbReference>